<name>A0A918KMQ1_9ACTN</name>
<evidence type="ECO:0000313" key="4">
    <source>
        <dbReference type="Proteomes" id="UP000645555"/>
    </source>
</evidence>
<protein>
    <submittedName>
        <fullName evidence="3">Uncharacterized protein</fullName>
    </submittedName>
</protein>
<evidence type="ECO:0000256" key="2">
    <source>
        <dbReference type="SAM" id="Phobius"/>
    </source>
</evidence>
<accession>A0A918KMQ1</accession>
<proteinExistence type="predicted"/>
<evidence type="ECO:0000313" key="3">
    <source>
        <dbReference type="EMBL" id="GGX69166.1"/>
    </source>
</evidence>
<feature type="region of interest" description="Disordered" evidence="1">
    <location>
        <begin position="1"/>
        <end position="24"/>
    </location>
</feature>
<dbReference type="RefSeq" id="WP_190036998.1">
    <property type="nucleotide sequence ID" value="NZ_BMWD01000014.1"/>
</dbReference>
<dbReference type="Proteomes" id="UP000645555">
    <property type="component" value="Unassembled WGS sequence"/>
</dbReference>
<keyword evidence="4" id="KW-1185">Reference proteome</keyword>
<comment type="caution">
    <text evidence="3">The sequence shown here is derived from an EMBL/GenBank/DDBJ whole genome shotgun (WGS) entry which is preliminary data.</text>
</comment>
<dbReference type="EMBL" id="BMWD01000014">
    <property type="protein sequence ID" value="GGX69166.1"/>
    <property type="molecule type" value="Genomic_DNA"/>
</dbReference>
<keyword evidence="2" id="KW-0812">Transmembrane</keyword>
<sequence length="203" mass="22363">MNTNGSSTRQVRLGPPRPDSDTRHVGFGIRRVRFGIRRAAIRRTVPALVLAAAAVAGTVWAPQSGTADAATTEVVASPLLLAGAAPVTEPGPLPGRVPPKLRADLRELRTLEGDERRRAAARVWKDALAGNYGTRVRIRAEQARRRVESLPPELRDDLKAVRGLRGQELRDALRPIRDKASKGGYGEAVQRWVERRDRVRPQR</sequence>
<organism evidence="3 4">
    <name type="scientific">Streptomyces fructofermentans</name>
    <dbReference type="NCBI Taxonomy" id="152141"/>
    <lineage>
        <taxon>Bacteria</taxon>
        <taxon>Bacillati</taxon>
        <taxon>Actinomycetota</taxon>
        <taxon>Actinomycetes</taxon>
        <taxon>Kitasatosporales</taxon>
        <taxon>Streptomycetaceae</taxon>
        <taxon>Streptomyces</taxon>
    </lineage>
</organism>
<keyword evidence="2" id="KW-1133">Transmembrane helix</keyword>
<reference evidence="3" key="1">
    <citation type="journal article" date="2014" name="Int. J. Syst. Evol. Microbiol.">
        <title>Complete genome sequence of Corynebacterium casei LMG S-19264T (=DSM 44701T), isolated from a smear-ripened cheese.</title>
        <authorList>
            <consortium name="US DOE Joint Genome Institute (JGI-PGF)"/>
            <person name="Walter F."/>
            <person name="Albersmeier A."/>
            <person name="Kalinowski J."/>
            <person name="Ruckert C."/>
        </authorList>
    </citation>
    <scope>NUCLEOTIDE SEQUENCE</scope>
    <source>
        <strain evidence="3">JCM 4956</strain>
    </source>
</reference>
<keyword evidence="2" id="KW-0472">Membrane</keyword>
<gene>
    <name evidence="3" type="ORF">GCM10010515_40900</name>
</gene>
<feature type="compositionally biased region" description="Polar residues" evidence="1">
    <location>
        <begin position="1"/>
        <end position="10"/>
    </location>
</feature>
<feature type="transmembrane region" description="Helical" evidence="2">
    <location>
        <begin position="40"/>
        <end position="61"/>
    </location>
</feature>
<evidence type="ECO:0000256" key="1">
    <source>
        <dbReference type="SAM" id="MobiDB-lite"/>
    </source>
</evidence>
<reference evidence="3" key="2">
    <citation type="submission" date="2020-09" db="EMBL/GenBank/DDBJ databases">
        <authorList>
            <person name="Sun Q."/>
            <person name="Ohkuma M."/>
        </authorList>
    </citation>
    <scope>NUCLEOTIDE SEQUENCE</scope>
    <source>
        <strain evidence="3">JCM 4956</strain>
    </source>
</reference>
<dbReference type="AlphaFoldDB" id="A0A918KMQ1"/>